<feature type="compositionally biased region" description="Basic and acidic residues" evidence="4">
    <location>
        <begin position="505"/>
        <end position="522"/>
    </location>
</feature>
<dbReference type="SUPFAM" id="SSF48371">
    <property type="entry name" value="ARM repeat"/>
    <property type="match status" value="1"/>
</dbReference>
<evidence type="ECO:0008006" key="7">
    <source>
        <dbReference type="Google" id="ProtNLM"/>
    </source>
</evidence>
<dbReference type="PANTHER" id="PTHR23316">
    <property type="entry name" value="IMPORTIN ALPHA"/>
    <property type="match status" value="1"/>
</dbReference>
<keyword evidence="2" id="KW-0813">Transport</keyword>
<dbReference type="AlphaFoldDB" id="A0A8R1Y211"/>
<reference evidence="5" key="2">
    <citation type="submission" date="2022-06" db="UniProtKB">
        <authorList>
            <consortium name="EnsemblMetazoa"/>
        </authorList>
    </citation>
    <scope>IDENTIFICATION</scope>
</reference>
<evidence type="ECO:0000313" key="5">
    <source>
        <dbReference type="EnsemblMetazoa" id="OVOC9938.1"/>
    </source>
</evidence>
<dbReference type="EMBL" id="CMVM020000305">
    <property type="status" value="NOT_ANNOTATED_CDS"/>
    <property type="molecule type" value="Genomic_DNA"/>
</dbReference>
<dbReference type="InterPro" id="IPR016024">
    <property type="entry name" value="ARM-type_fold"/>
</dbReference>
<dbReference type="EnsemblMetazoa" id="OVOC9938.1">
    <property type="protein sequence ID" value="OVOC9938.1"/>
    <property type="gene ID" value="WBGene00246747"/>
</dbReference>
<reference evidence="6" key="1">
    <citation type="submission" date="2013-10" db="EMBL/GenBank/DDBJ databases">
        <title>Genome sequencing of Onchocerca volvulus.</title>
        <authorList>
            <person name="Cotton J."/>
            <person name="Tsai J."/>
            <person name="Stanley E."/>
            <person name="Tracey A."/>
            <person name="Holroyd N."/>
            <person name="Lustigman S."/>
            <person name="Berriman M."/>
        </authorList>
    </citation>
    <scope>NUCLEOTIDE SEQUENCE</scope>
</reference>
<keyword evidence="3" id="KW-0653">Protein transport</keyword>
<proteinExistence type="inferred from homology"/>
<evidence type="ECO:0000256" key="4">
    <source>
        <dbReference type="SAM" id="MobiDB-lite"/>
    </source>
</evidence>
<evidence type="ECO:0000256" key="2">
    <source>
        <dbReference type="ARBA" id="ARBA00022448"/>
    </source>
</evidence>
<protein>
    <recommendedName>
        <fullName evidence="7">Condensin complex subunit 1 C-terminal domain-containing protein</fullName>
    </recommendedName>
</protein>
<feature type="region of interest" description="Disordered" evidence="4">
    <location>
        <begin position="501"/>
        <end position="522"/>
    </location>
</feature>
<evidence type="ECO:0000256" key="1">
    <source>
        <dbReference type="ARBA" id="ARBA00010394"/>
    </source>
</evidence>
<dbReference type="InterPro" id="IPR011989">
    <property type="entry name" value="ARM-like"/>
</dbReference>
<dbReference type="Proteomes" id="UP000024404">
    <property type="component" value="Unassembled WGS sequence"/>
</dbReference>
<comment type="similarity">
    <text evidence="1">Belongs to the importin alpha family.</text>
</comment>
<accession>A0A8R1Y211</accession>
<sequence length="538" mass="61465">MGRKKEESKNKKNDSKQVHSTGAETETEFDGNSDHVDNESYQEISSTSSSLYSAKAVNCQACLKSKSKPHDSYKPSVKEIVNIFCSKPTVELTRRAFQLLNELVDNYKPPIDEICRQGLDAFVIQGIQSENSFIQYYAVHAVSVIIAHMNEKQIRNLISRGLLTNLLSALQCDTLFIVQEGIETCSKIAIKSAALRDLVASYGSLHVSELLSKYYQTISTEFARAVAFFLRDLCCPKPVPEVILKRAMNCARYFLRHQDKEVRLSALTAIFEVARDNDVIIAFDDTYIELILVFLDSPYRDEVKVAFDITSQFAGQLSCNTDAIVKAGFIKKILPVLAQYSTPHFGFQTCLFLTALLSRKKYVEVVLESGLVLLLFGLLDEGTGTYKKEACMALKFMLYHLNRSDFIKLSDRIYLEKICNILISENDDYILCALTFMSYILKACSIREEQAERRLKLATKYIRESKAYEFIAKYMNSERYDIRKLAEGIYNMYLNIQSSNNNKNEANKQRSQTSKEAEKTMKSRKEINYVHKYIRTMV</sequence>
<evidence type="ECO:0000313" key="6">
    <source>
        <dbReference type="Proteomes" id="UP000024404"/>
    </source>
</evidence>
<name>A0A8R1Y211_ONCVO</name>
<dbReference type="Gene3D" id="1.25.10.10">
    <property type="entry name" value="Leucine-rich Repeat Variant"/>
    <property type="match status" value="1"/>
</dbReference>
<feature type="compositionally biased region" description="Basic and acidic residues" evidence="4">
    <location>
        <begin position="1"/>
        <end position="17"/>
    </location>
</feature>
<dbReference type="GO" id="GO:0015031">
    <property type="term" value="P:protein transport"/>
    <property type="evidence" value="ECO:0007669"/>
    <property type="project" value="UniProtKB-KW"/>
</dbReference>
<organism evidence="5 6">
    <name type="scientific">Onchocerca volvulus</name>
    <dbReference type="NCBI Taxonomy" id="6282"/>
    <lineage>
        <taxon>Eukaryota</taxon>
        <taxon>Metazoa</taxon>
        <taxon>Ecdysozoa</taxon>
        <taxon>Nematoda</taxon>
        <taxon>Chromadorea</taxon>
        <taxon>Rhabditida</taxon>
        <taxon>Spirurina</taxon>
        <taxon>Spiruromorpha</taxon>
        <taxon>Filarioidea</taxon>
        <taxon>Onchocercidae</taxon>
        <taxon>Onchocerca</taxon>
    </lineage>
</organism>
<feature type="region of interest" description="Disordered" evidence="4">
    <location>
        <begin position="1"/>
        <end position="42"/>
    </location>
</feature>
<evidence type="ECO:0000256" key="3">
    <source>
        <dbReference type="ARBA" id="ARBA00022927"/>
    </source>
</evidence>
<keyword evidence="6" id="KW-1185">Reference proteome</keyword>